<reference evidence="2 3" key="1">
    <citation type="journal article" date="2019" name="Int. J. Syst. Evol. Microbiol.">
        <title>The Global Catalogue of Microorganisms (GCM) 10K type strain sequencing project: providing services to taxonomists for standard genome sequencing and annotation.</title>
        <authorList>
            <consortium name="The Broad Institute Genomics Platform"/>
            <consortium name="The Broad Institute Genome Sequencing Center for Infectious Disease"/>
            <person name="Wu L."/>
            <person name="Ma J."/>
        </authorList>
    </citation>
    <scope>NUCLEOTIDE SEQUENCE [LARGE SCALE GENOMIC DNA]</scope>
    <source>
        <strain evidence="2 3">JCM 14162</strain>
    </source>
</reference>
<dbReference type="SUPFAM" id="SSF56935">
    <property type="entry name" value="Porins"/>
    <property type="match status" value="1"/>
</dbReference>
<dbReference type="InterPro" id="IPR007433">
    <property type="entry name" value="DUF481"/>
</dbReference>
<gene>
    <name evidence="2" type="ORF">GCM10009096_22680</name>
</gene>
<evidence type="ECO:0000313" key="3">
    <source>
        <dbReference type="Proteomes" id="UP001500713"/>
    </source>
</evidence>
<sequence length="316" mass="34293">MLYKIVWPFSLAAIGFVSPAQAALPEPVKAMIDAAIESGKDAEVKSVIKFAKMTNPEDAAEIDAMMATYTAKKAQLAAADKKKKMEAPFFSNWKGEGELGGFRNTGNSSNIGLSGGIKLTKDAVDWRLKFRARADYQRSNGVTSREQYAAALEPEYKINDRLFIYGLAQYDRDRFQGFSSRYTISGGIGYSVIKEKDIFLDLKAGPAWRLTEFTDGGSDSSLAGLIGLDLGWQIAKNLKLTQGAGATLASDAQSLTSANVIFSSGTNTLTATTGLDAKINGKLKARFSYAIEHETNPPDGREKTDTLSRATLVYDF</sequence>
<protein>
    <recommendedName>
        <fullName evidence="4">DUF481 domain-containing protein</fullName>
    </recommendedName>
</protein>
<dbReference type="EMBL" id="BAAAEM010000003">
    <property type="protein sequence ID" value="GAA0480151.1"/>
    <property type="molecule type" value="Genomic_DNA"/>
</dbReference>
<proteinExistence type="predicted"/>
<dbReference type="RefSeq" id="WP_229953670.1">
    <property type="nucleotide sequence ID" value="NZ_BAAAEM010000003.1"/>
</dbReference>
<keyword evidence="1" id="KW-0732">Signal</keyword>
<evidence type="ECO:0000256" key="1">
    <source>
        <dbReference type="SAM" id="SignalP"/>
    </source>
</evidence>
<feature type="chain" id="PRO_5046025664" description="DUF481 domain-containing protein" evidence="1">
    <location>
        <begin position="23"/>
        <end position="316"/>
    </location>
</feature>
<feature type="signal peptide" evidence="1">
    <location>
        <begin position="1"/>
        <end position="22"/>
    </location>
</feature>
<dbReference type="Pfam" id="PF04338">
    <property type="entry name" value="DUF481"/>
    <property type="match status" value="1"/>
</dbReference>
<comment type="caution">
    <text evidence="2">The sequence shown here is derived from an EMBL/GenBank/DDBJ whole genome shotgun (WGS) entry which is preliminary data.</text>
</comment>
<organism evidence="2 3">
    <name type="scientific">Parasphingorhabdus litoris</name>
    <dbReference type="NCBI Taxonomy" id="394733"/>
    <lineage>
        <taxon>Bacteria</taxon>
        <taxon>Pseudomonadati</taxon>
        <taxon>Pseudomonadota</taxon>
        <taxon>Alphaproteobacteria</taxon>
        <taxon>Sphingomonadales</taxon>
        <taxon>Sphingomonadaceae</taxon>
        <taxon>Parasphingorhabdus</taxon>
    </lineage>
</organism>
<name>A0ABN1AMK9_9SPHN</name>
<evidence type="ECO:0008006" key="4">
    <source>
        <dbReference type="Google" id="ProtNLM"/>
    </source>
</evidence>
<accession>A0ABN1AMK9</accession>
<keyword evidence="3" id="KW-1185">Reference proteome</keyword>
<evidence type="ECO:0000313" key="2">
    <source>
        <dbReference type="EMBL" id="GAA0480151.1"/>
    </source>
</evidence>
<dbReference type="Proteomes" id="UP001500713">
    <property type="component" value="Unassembled WGS sequence"/>
</dbReference>